<dbReference type="Gene3D" id="3.40.50.300">
    <property type="entry name" value="P-loop containing nucleotide triphosphate hydrolases"/>
    <property type="match status" value="1"/>
</dbReference>
<dbReference type="GO" id="GO:0005524">
    <property type="term" value="F:ATP binding"/>
    <property type="evidence" value="ECO:0007669"/>
    <property type="project" value="UniProtKB-KW"/>
</dbReference>
<comment type="caution">
    <text evidence="5">The sequence shown here is derived from an EMBL/GenBank/DDBJ whole genome shotgun (WGS) entry which is preliminary data.</text>
</comment>
<dbReference type="InterPro" id="IPR003593">
    <property type="entry name" value="AAA+_ATPase"/>
</dbReference>
<dbReference type="PROSITE" id="PS50893">
    <property type="entry name" value="ABC_TRANSPORTER_2"/>
    <property type="match status" value="1"/>
</dbReference>
<dbReference type="PANTHER" id="PTHR43023:SF6">
    <property type="entry name" value="INTERMEMBRANE PHOSPHOLIPID TRANSPORT SYSTEM ATP-BINDING PROTEIN MLAF"/>
    <property type="match status" value="1"/>
</dbReference>
<dbReference type="SMART" id="SM00382">
    <property type="entry name" value="AAA"/>
    <property type="match status" value="1"/>
</dbReference>
<evidence type="ECO:0000313" key="5">
    <source>
        <dbReference type="EMBL" id="ORC35682.1"/>
    </source>
</evidence>
<reference evidence="5 6" key="1">
    <citation type="submission" date="2017-03" db="EMBL/GenBank/DDBJ databases">
        <title>Draft Genome sequence of Marispirochaeta sp. strain JC444.</title>
        <authorList>
            <person name="Shivani Y."/>
            <person name="Subhash Y."/>
            <person name="Sasikala C."/>
            <person name="Ramana C."/>
        </authorList>
    </citation>
    <scope>NUCLEOTIDE SEQUENCE [LARGE SCALE GENOMIC DNA]</scope>
    <source>
        <strain evidence="5 6">JC444</strain>
    </source>
</reference>
<accession>A0A1Y1RYR3</accession>
<dbReference type="STRING" id="1963862.B4O97_08545"/>
<organism evidence="5 6">
    <name type="scientific">Marispirochaeta aestuarii</name>
    <dbReference type="NCBI Taxonomy" id="1963862"/>
    <lineage>
        <taxon>Bacteria</taxon>
        <taxon>Pseudomonadati</taxon>
        <taxon>Spirochaetota</taxon>
        <taxon>Spirochaetia</taxon>
        <taxon>Spirochaetales</taxon>
        <taxon>Spirochaetaceae</taxon>
        <taxon>Marispirochaeta</taxon>
    </lineage>
</organism>
<dbReference type="RefSeq" id="WP_083050018.1">
    <property type="nucleotide sequence ID" value="NZ_CAXXQO010000003.1"/>
</dbReference>
<protein>
    <submittedName>
        <fullName evidence="5">ABC transporter ATP-binding protein</fullName>
    </submittedName>
</protein>
<dbReference type="PANTHER" id="PTHR43023">
    <property type="entry name" value="PROTEIN TRIGALACTOSYLDIACYLGLYCEROL 3, CHLOROPLASTIC"/>
    <property type="match status" value="1"/>
</dbReference>
<dbReference type="PROSITE" id="PS00211">
    <property type="entry name" value="ABC_TRANSPORTER_1"/>
    <property type="match status" value="1"/>
</dbReference>
<feature type="domain" description="ABC transporter" evidence="4">
    <location>
        <begin position="8"/>
        <end position="245"/>
    </location>
</feature>
<evidence type="ECO:0000313" key="6">
    <source>
        <dbReference type="Proteomes" id="UP000192343"/>
    </source>
</evidence>
<evidence type="ECO:0000256" key="1">
    <source>
        <dbReference type="ARBA" id="ARBA00022448"/>
    </source>
</evidence>
<evidence type="ECO:0000256" key="2">
    <source>
        <dbReference type="ARBA" id="ARBA00022741"/>
    </source>
</evidence>
<dbReference type="Proteomes" id="UP000192343">
    <property type="component" value="Unassembled WGS sequence"/>
</dbReference>
<dbReference type="SUPFAM" id="SSF52540">
    <property type="entry name" value="P-loop containing nucleoside triphosphate hydrolases"/>
    <property type="match status" value="1"/>
</dbReference>
<dbReference type="AlphaFoldDB" id="A0A1Y1RYR3"/>
<dbReference type="EMBL" id="MWQY01000008">
    <property type="protein sequence ID" value="ORC35682.1"/>
    <property type="molecule type" value="Genomic_DNA"/>
</dbReference>
<dbReference type="InterPro" id="IPR003439">
    <property type="entry name" value="ABC_transporter-like_ATP-bd"/>
</dbReference>
<evidence type="ECO:0000259" key="4">
    <source>
        <dbReference type="PROSITE" id="PS50893"/>
    </source>
</evidence>
<dbReference type="InterPro" id="IPR027417">
    <property type="entry name" value="P-loop_NTPase"/>
</dbReference>
<dbReference type="Pfam" id="PF00005">
    <property type="entry name" value="ABC_tran"/>
    <property type="match status" value="1"/>
</dbReference>
<dbReference type="GO" id="GO:0016887">
    <property type="term" value="F:ATP hydrolysis activity"/>
    <property type="evidence" value="ECO:0007669"/>
    <property type="project" value="InterPro"/>
</dbReference>
<keyword evidence="6" id="KW-1185">Reference proteome</keyword>
<proteinExistence type="predicted"/>
<keyword evidence="1" id="KW-0813">Transport</keyword>
<gene>
    <name evidence="5" type="ORF">B4O97_08545</name>
</gene>
<dbReference type="OrthoDB" id="9799337at2"/>
<keyword evidence="3 5" id="KW-0067">ATP-binding</keyword>
<name>A0A1Y1RYR3_9SPIO</name>
<dbReference type="InterPro" id="IPR017871">
    <property type="entry name" value="ABC_transporter-like_CS"/>
</dbReference>
<evidence type="ECO:0000256" key="3">
    <source>
        <dbReference type="ARBA" id="ARBA00022840"/>
    </source>
</evidence>
<keyword evidence="2" id="KW-0547">Nucleotide-binding</keyword>
<sequence>MKNEDTILEVRGLKKAFKGQVVLDGVDVTFPRKRITAIFGQSGTGKSVLMKNLIGILDPDEGEILIDGQDVVGMSPDEKRKIRRRLGYLFQDAALFDSMNVGENIAFPLVEVLNIRDKLKIRRRVSELLEWVQLPGIESKMPGELSGGMRKRVGLARSLASEPEIMLFDEPTTGLDPILSDNVHKLIERVNRELGMTCIVITHDIAGSFGMADKIAFLHEGRVLAQGEPESMRCVDHPVLQRFFEFSFGSEDSEAAKGEENE</sequence>